<gene>
    <name evidence="1" type="ORF">FJU08_10125</name>
</gene>
<accession>A0A506UDV0</accession>
<dbReference type="EMBL" id="VHLG01000004">
    <property type="protein sequence ID" value="TPW31005.1"/>
    <property type="molecule type" value="Genomic_DNA"/>
</dbReference>
<comment type="caution">
    <text evidence="1">The sequence shown here is derived from an EMBL/GenBank/DDBJ whole genome shotgun (WGS) entry which is preliminary data.</text>
</comment>
<sequence>MIVIIWLQIATASCRDQKISALCVRFVARGFAPGEAFRQPVLLHVVTLGKVARILGQAVHGKSVAGPTLTVFAMAGVNEHRPSMHAKTNAAAKAAALENRSLHVFLPLGLVIR</sequence>
<reference evidence="1 2" key="1">
    <citation type="submission" date="2019-06" db="EMBL/GenBank/DDBJ databases">
        <authorList>
            <person name="Li M."/>
        </authorList>
    </citation>
    <scope>NUCLEOTIDE SEQUENCE [LARGE SCALE GENOMIC DNA]</scope>
    <source>
        <strain evidence="1 2">BGMRC2036</strain>
    </source>
</reference>
<keyword evidence="2" id="KW-1185">Reference proteome</keyword>
<evidence type="ECO:0000313" key="1">
    <source>
        <dbReference type="EMBL" id="TPW31005.1"/>
    </source>
</evidence>
<evidence type="ECO:0000313" key="2">
    <source>
        <dbReference type="Proteomes" id="UP000318801"/>
    </source>
</evidence>
<dbReference type="Proteomes" id="UP000318801">
    <property type="component" value="Unassembled WGS sequence"/>
</dbReference>
<proteinExistence type="predicted"/>
<name>A0A506UDV0_9HYPH</name>
<protein>
    <submittedName>
        <fullName evidence="1">Uncharacterized protein</fullName>
    </submittedName>
</protein>
<dbReference type="AlphaFoldDB" id="A0A506UDV0"/>
<organism evidence="1 2">
    <name type="scientific">Martelella alba</name>
    <dbReference type="NCBI Taxonomy" id="2590451"/>
    <lineage>
        <taxon>Bacteria</taxon>
        <taxon>Pseudomonadati</taxon>
        <taxon>Pseudomonadota</taxon>
        <taxon>Alphaproteobacteria</taxon>
        <taxon>Hyphomicrobiales</taxon>
        <taxon>Aurantimonadaceae</taxon>
        <taxon>Martelella</taxon>
    </lineage>
</organism>
<dbReference type="RefSeq" id="WP_141148877.1">
    <property type="nucleotide sequence ID" value="NZ_VHLG01000004.1"/>
</dbReference>